<dbReference type="EMBL" id="CAFBOQ010000031">
    <property type="protein sequence ID" value="CAB4989871.1"/>
    <property type="molecule type" value="Genomic_DNA"/>
</dbReference>
<evidence type="ECO:0000313" key="5">
    <source>
        <dbReference type="EMBL" id="CAB4809621.1"/>
    </source>
</evidence>
<protein>
    <submittedName>
        <fullName evidence="3">Unannotated protein</fullName>
    </submittedName>
</protein>
<feature type="coiled-coil region" evidence="1">
    <location>
        <begin position="111"/>
        <end position="142"/>
    </location>
</feature>
<dbReference type="EMBL" id="CAEZYA010000025">
    <property type="protein sequence ID" value="CAB4707206.1"/>
    <property type="molecule type" value="Genomic_DNA"/>
</dbReference>
<evidence type="ECO:0000313" key="3">
    <source>
        <dbReference type="EMBL" id="CAB4707206.1"/>
    </source>
</evidence>
<keyword evidence="1" id="KW-0175">Coiled coil</keyword>
<dbReference type="AlphaFoldDB" id="A0A6J6Q8R7"/>
<name>A0A6J6Q8R7_9ZZZZ</name>
<evidence type="ECO:0000313" key="8">
    <source>
        <dbReference type="EMBL" id="CAB5050291.1"/>
    </source>
</evidence>
<gene>
    <name evidence="3" type="ORF">UFOPK2627_00834</name>
    <name evidence="4" type="ORF">UFOPK2879_00849</name>
    <name evidence="5" type="ORF">UFOPK3078_00916</name>
    <name evidence="6" type="ORF">UFOPK3288_00983</name>
    <name evidence="7" type="ORF">UFOPK3990_01012</name>
    <name evidence="8" type="ORF">UFOPK4245_00898</name>
    <name evidence="9" type="ORF">UFOPK4337_00755</name>
</gene>
<evidence type="ECO:0000313" key="7">
    <source>
        <dbReference type="EMBL" id="CAB4989871.1"/>
    </source>
</evidence>
<evidence type="ECO:0000313" key="9">
    <source>
        <dbReference type="EMBL" id="CAB5057954.1"/>
    </source>
</evidence>
<feature type="compositionally biased region" description="Basic residues" evidence="2">
    <location>
        <begin position="250"/>
        <end position="272"/>
    </location>
</feature>
<dbReference type="EMBL" id="CAFBLC010000031">
    <property type="protein sequence ID" value="CAB4854752.1"/>
    <property type="molecule type" value="Genomic_DNA"/>
</dbReference>
<organism evidence="3">
    <name type="scientific">freshwater metagenome</name>
    <dbReference type="NCBI Taxonomy" id="449393"/>
    <lineage>
        <taxon>unclassified sequences</taxon>
        <taxon>metagenomes</taxon>
        <taxon>ecological metagenomes</taxon>
    </lineage>
</organism>
<dbReference type="EMBL" id="CAFBQD010000022">
    <property type="protein sequence ID" value="CAB5050291.1"/>
    <property type="molecule type" value="Genomic_DNA"/>
</dbReference>
<evidence type="ECO:0000256" key="1">
    <source>
        <dbReference type="SAM" id="Coils"/>
    </source>
</evidence>
<sequence>MANKNSFLNWVGFKGEEDQAPSSVERIRELEAALADLKSRRDITSLSKEEFEILATETAMSMIRSAQARESKAHLTATRLIAETNRTTKEEIESADSKARSILSSAESRGRKYLQTAEEEAEEKLTQAESEAEALIESKKREVSALAAAARREGERIISEATGEVSNYRQWLTGVIGEAERLYKIQTQSLDAAESAIHQSRARLESAFTRLADLQRSVIENLNSDNTIINAGPIRVASERTKPVLNAPKKSAKKPGNKTAKKATAKKSSPRK</sequence>
<dbReference type="EMBL" id="CAFBQM010000028">
    <property type="protein sequence ID" value="CAB5057954.1"/>
    <property type="molecule type" value="Genomic_DNA"/>
</dbReference>
<dbReference type="EMBL" id="CAFAAU010000026">
    <property type="protein sequence ID" value="CAB4809621.1"/>
    <property type="molecule type" value="Genomic_DNA"/>
</dbReference>
<evidence type="ECO:0000313" key="6">
    <source>
        <dbReference type="EMBL" id="CAB4854752.1"/>
    </source>
</evidence>
<dbReference type="EMBL" id="CAEZZN010000026">
    <property type="protein sequence ID" value="CAB4768343.1"/>
    <property type="molecule type" value="Genomic_DNA"/>
</dbReference>
<accession>A0A6J6Q8R7</accession>
<reference evidence="3" key="1">
    <citation type="submission" date="2020-05" db="EMBL/GenBank/DDBJ databases">
        <authorList>
            <person name="Chiriac C."/>
            <person name="Salcher M."/>
            <person name="Ghai R."/>
            <person name="Kavagutti S V."/>
        </authorList>
    </citation>
    <scope>NUCLEOTIDE SEQUENCE</scope>
</reference>
<feature type="region of interest" description="Disordered" evidence="2">
    <location>
        <begin position="234"/>
        <end position="272"/>
    </location>
</feature>
<proteinExistence type="predicted"/>
<evidence type="ECO:0000256" key="2">
    <source>
        <dbReference type="SAM" id="MobiDB-lite"/>
    </source>
</evidence>
<evidence type="ECO:0000313" key="4">
    <source>
        <dbReference type="EMBL" id="CAB4768343.1"/>
    </source>
</evidence>